<organism evidence="3">
    <name type="scientific">Helicotheca tamesis</name>
    <dbReference type="NCBI Taxonomy" id="374047"/>
    <lineage>
        <taxon>Eukaryota</taxon>
        <taxon>Sar</taxon>
        <taxon>Stramenopiles</taxon>
        <taxon>Ochrophyta</taxon>
        <taxon>Bacillariophyta</taxon>
        <taxon>Mediophyceae</taxon>
        <taxon>Lithodesmiophycidae</taxon>
        <taxon>Lithodesmiales</taxon>
        <taxon>Lithodesmiaceae</taxon>
        <taxon>Helicotheca</taxon>
    </lineage>
</organism>
<evidence type="ECO:0000256" key="1">
    <source>
        <dbReference type="ARBA" id="ARBA00009480"/>
    </source>
</evidence>
<dbReference type="AlphaFoldDB" id="A0A7S2GWX9"/>
<accession>A0A7S2GWX9</accession>
<reference evidence="3" key="1">
    <citation type="submission" date="2021-01" db="EMBL/GenBank/DDBJ databases">
        <authorList>
            <person name="Corre E."/>
            <person name="Pelletier E."/>
            <person name="Niang G."/>
            <person name="Scheremetjew M."/>
            <person name="Finn R."/>
            <person name="Kale V."/>
            <person name="Holt S."/>
            <person name="Cochrane G."/>
            <person name="Meng A."/>
            <person name="Brown T."/>
            <person name="Cohen L."/>
        </authorList>
    </citation>
    <scope>NUCLEOTIDE SEQUENCE</scope>
    <source>
        <strain evidence="3">CCMP826</strain>
    </source>
</reference>
<sequence length="237" mass="27312">MTEPKSNAEVLGEADILQRKTKESVIRLQNQADQMEILADGTIEQLKEQRHQMDRIQLDVDSTDEELVKSKKLLNRFGKWSGHWAGRDKRAAKAEAEASIKRDQKREKVFRRIKGVPSSMKLKRRDSSDLKNGKLKVKSIRKAETPITPTNDIGKEEIDKLDDEEREGLAKIKKNDNEIDQMLDHVSSSLDTLASLSLIMREETQMQTTKLEEVNADVTKTTKDFYEVNSRMRRFGR</sequence>
<proteinExistence type="inferred from homology"/>
<name>A0A7S2GWX9_9STRA</name>
<evidence type="ECO:0000259" key="2">
    <source>
        <dbReference type="PROSITE" id="PS50192"/>
    </source>
</evidence>
<gene>
    <name evidence="3" type="ORF">HTAM1171_LOCUS2023</name>
</gene>
<dbReference type="InterPro" id="IPR000727">
    <property type="entry name" value="T_SNARE_dom"/>
</dbReference>
<feature type="domain" description="T-SNARE coiled-coil homology" evidence="2">
    <location>
        <begin position="15"/>
        <end position="77"/>
    </location>
</feature>
<evidence type="ECO:0000313" key="3">
    <source>
        <dbReference type="EMBL" id="CAD9474001.1"/>
    </source>
</evidence>
<dbReference type="PANTHER" id="PTHR19305">
    <property type="entry name" value="SYNAPTOSOMAL ASSOCIATED PROTEIN"/>
    <property type="match status" value="1"/>
</dbReference>
<dbReference type="EMBL" id="HBGV01003327">
    <property type="protein sequence ID" value="CAD9474001.1"/>
    <property type="molecule type" value="Transcribed_RNA"/>
</dbReference>
<comment type="similarity">
    <text evidence="1">Belongs to the SNAP-25 family.</text>
</comment>
<dbReference type="PANTHER" id="PTHR19305:SF9">
    <property type="entry name" value="SYNAPTOSOMAL-ASSOCIATED PROTEIN 29"/>
    <property type="match status" value="1"/>
</dbReference>
<protein>
    <recommendedName>
        <fullName evidence="2">t-SNARE coiled-coil homology domain-containing protein</fullName>
    </recommendedName>
</protein>
<dbReference type="PROSITE" id="PS50192">
    <property type="entry name" value="T_SNARE"/>
    <property type="match status" value="2"/>
</dbReference>
<dbReference type="SUPFAM" id="SSF58038">
    <property type="entry name" value="SNARE fusion complex"/>
    <property type="match status" value="2"/>
</dbReference>
<dbReference type="Gene3D" id="1.20.5.110">
    <property type="match status" value="2"/>
</dbReference>
<dbReference type="GO" id="GO:0005886">
    <property type="term" value="C:plasma membrane"/>
    <property type="evidence" value="ECO:0007669"/>
    <property type="project" value="TreeGrafter"/>
</dbReference>
<feature type="domain" description="T-SNARE coiled-coil homology" evidence="2">
    <location>
        <begin position="173"/>
        <end position="235"/>
    </location>
</feature>